<proteinExistence type="predicted"/>
<accession>A0A6H5J376</accession>
<organism evidence="2 3">
    <name type="scientific">Trichogramma brassicae</name>
    <dbReference type="NCBI Taxonomy" id="86971"/>
    <lineage>
        <taxon>Eukaryota</taxon>
        <taxon>Metazoa</taxon>
        <taxon>Ecdysozoa</taxon>
        <taxon>Arthropoda</taxon>
        <taxon>Hexapoda</taxon>
        <taxon>Insecta</taxon>
        <taxon>Pterygota</taxon>
        <taxon>Neoptera</taxon>
        <taxon>Endopterygota</taxon>
        <taxon>Hymenoptera</taxon>
        <taxon>Apocrita</taxon>
        <taxon>Proctotrupomorpha</taxon>
        <taxon>Chalcidoidea</taxon>
        <taxon>Trichogrammatidae</taxon>
        <taxon>Trichogramma</taxon>
    </lineage>
</organism>
<sequence>MQVYPRRSSRSRARSRGELVARGNDIAVADRGYRVTKPRRACSCSTAYLTRQRGETSVTNCPEVVPYSRVCLIGCFSQLTCILVTIRARSGKYCVYGERRIAGTQQQQSENEIVRARRRMCVGRPAKRAVRLLPAPLYMLHNTYSSRKREREIVSACKLVAQCYMRISLYRMLKIAPPRAKRENRANERSLLRTARDYAARTAAAQFAERNDGSADSRRSATDDRSLADCQARTTAELHSNRHRASDATRSAFIYIVYTRLHCAARSPS</sequence>
<protein>
    <submittedName>
        <fullName evidence="2">Uncharacterized protein</fullName>
    </submittedName>
</protein>
<dbReference type="AlphaFoldDB" id="A0A6H5J376"/>
<name>A0A6H5J376_9HYME</name>
<evidence type="ECO:0000313" key="3">
    <source>
        <dbReference type="Proteomes" id="UP000479190"/>
    </source>
</evidence>
<reference evidence="2 3" key="1">
    <citation type="submission" date="2020-02" db="EMBL/GenBank/DDBJ databases">
        <authorList>
            <person name="Ferguson B K."/>
        </authorList>
    </citation>
    <scope>NUCLEOTIDE SEQUENCE [LARGE SCALE GENOMIC DNA]</scope>
</reference>
<feature type="compositionally biased region" description="Basic and acidic residues" evidence="1">
    <location>
        <begin position="209"/>
        <end position="227"/>
    </location>
</feature>
<feature type="region of interest" description="Disordered" evidence="1">
    <location>
        <begin position="207"/>
        <end position="227"/>
    </location>
</feature>
<gene>
    <name evidence="2" type="ORF">TBRA_LOCUS14207</name>
</gene>
<keyword evidence="3" id="KW-1185">Reference proteome</keyword>
<dbReference type="EMBL" id="CADCXV010001210">
    <property type="protein sequence ID" value="CAB0042594.1"/>
    <property type="molecule type" value="Genomic_DNA"/>
</dbReference>
<evidence type="ECO:0000313" key="2">
    <source>
        <dbReference type="EMBL" id="CAB0042594.1"/>
    </source>
</evidence>
<dbReference type="Proteomes" id="UP000479190">
    <property type="component" value="Unassembled WGS sequence"/>
</dbReference>
<evidence type="ECO:0000256" key="1">
    <source>
        <dbReference type="SAM" id="MobiDB-lite"/>
    </source>
</evidence>